<dbReference type="InterPro" id="IPR051050">
    <property type="entry name" value="Lipid_II_flippase_MurJ/MviN"/>
</dbReference>
<feature type="transmembrane region" description="Helical" evidence="8">
    <location>
        <begin position="89"/>
        <end position="108"/>
    </location>
</feature>
<dbReference type="InterPro" id="IPR004268">
    <property type="entry name" value="MurJ"/>
</dbReference>
<protein>
    <recommendedName>
        <fullName evidence="8">Probable lipid II flippase MurJ</fullName>
    </recommendedName>
</protein>
<organism evidence="10 11">
    <name type="scientific">Caldicellulosiruptor changbaiensis</name>
    <dbReference type="NCBI Taxonomy" id="1222016"/>
    <lineage>
        <taxon>Bacteria</taxon>
        <taxon>Bacillati</taxon>
        <taxon>Bacillota</taxon>
        <taxon>Bacillota incertae sedis</taxon>
        <taxon>Caldicellulosiruptorales</taxon>
        <taxon>Caldicellulosiruptoraceae</taxon>
        <taxon>Caldicellulosiruptor</taxon>
    </lineage>
</organism>
<comment type="similarity">
    <text evidence="8 9">Belongs to the MurJ/MviN family.</text>
</comment>
<keyword evidence="7 8" id="KW-0472">Membrane</keyword>
<feature type="transmembrane region" description="Helical" evidence="8">
    <location>
        <begin position="476"/>
        <end position="500"/>
    </location>
</feature>
<evidence type="ECO:0000256" key="2">
    <source>
        <dbReference type="ARBA" id="ARBA00022475"/>
    </source>
</evidence>
<feature type="transmembrane region" description="Helical" evidence="8">
    <location>
        <begin position="277"/>
        <end position="296"/>
    </location>
</feature>
<dbReference type="PANTHER" id="PTHR47019">
    <property type="entry name" value="LIPID II FLIPPASE MURJ"/>
    <property type="match status" value="1"/>
</dbReference>
<dbReference type="Proteomes" id="UP000282930">
    <property type="component" value="Chromosome"/>
</dbReference>
<dbReference type="GO" id="GO:0008360">
    <property type="term" value="P:regulation of cell shape"/>
    <property type="evidence" value="ECO:0007669"/>
    <property type="project" value="UniProtKB-UniRule"/>
</dbReference>
<dbReference type="GO" id="GO:0071555">
    <property type="term" value="P:cell wall organization"/>
    <property type="evidence" value="ECO:0007669"/>
    <property type="project" value="UniProtKB-UniRule"/>
</dbReference>
<dbReference type="GO" id="GO:0005886">
    <property type="term" value="C:plasma membrane"/>
    <property type="evidence" value="ECO:0007669"/>
    <property type="project" value="UniProtKB-SubCell"/>
</dbReference>
<gene>
    <name evidence="8 10" type="primary">murJ</name>
    <name evidence="10" type="ORF">ELD05_04375</name>
</gene>
<dbReference type="PANTHER" id="PTHR47019:SF1">
    <property type="entry name" value="LIPID II FLIPPASE MURJ"/>
    <property type="match status" value="1"/>
</dbReference>
<feature type="transmembrane region" description="Helical" evidence="8">
    <location>
        <begin position="46"/>
        <end position="69"/>
    </location>
</feature>
<keyword evidence="4 8" id="KW-0133">Cell shape</keyword>
<keyword evidence="2 8" id="KW-1003">Cell membrane</keyword>
<proteinExistence type="inferred from homology"/>
<evidence type="ECO:0000256" key="5">
    <source>
        <dbReference type="ARBA" id="ARBA00022984"/>
    </source>
</evidence>
<keyword evidence="6 8" id="KW-1133">Transmembrane helix</keyword>
<feature type="transmembrane region" description="Helical" evidence="8">
    <location>
        <begin position="413"/>
        <end position="431"/>
    </location>
</feature>
<evidence type="ECO:0000256" key="4">
    <source>
        <dbReference type="ARBA" id="ARBA00022960"/>
    </source>
</evidence>
<evidence type="ECO:0000256" key="9">
    <source>
        <dbReference type="PIRNR" id="PIRNR002869"/>
    </source>
</evidence>
<dbReference type="AlphaFoldDB" id="A0A3T0D4G9"/>
<dbReference type="GO" id="GO:0034204">
    <property type="term" value="P:lipid translocation"/>
    <property type="evidence" value="ECO:0007669"/>
    <property type="project" value="TreeGrafter"/>
</dbReference>
<keyword evidence="11" id="KW-1185">Reference proteome</keyword>
<keyword evidence="8 9" id="KW-0961">Cell wall biogenesis/degradation</keyword>
<feature type="transmembrane region" description="Helical" evidence="8">
    <location>
        <begin position="443"/>
        <end position="464"/>
    </location>
</feature>
<dbReference type="CDD" id="cd13123">
    <property type="entry name" value="MATE_MurJ_like"/>
    <property type="match status" value="1"/>
</dbReference>
<comment type="subcellular location">
    <subcellularLocation>
        <location evidence="1 8">Cell membrane</location>
        <topology evidence="1 8">Multi-pass membrane protein</topology>
    </subcellularLocation>
</comment>
<dbReference type="PIRSF" id="PIRSF002869">
    <property type="entry name" value="MviN"/>
    <property type="match status" value="1"/>
</dbReference>
<dbReference type="PRINTS" id="PR01806">
    <property type="entry name" value="VIRFACTRMVIN"/>
</dbReference>
<name>A0A3T0D4G9_9FIRM</name>
<dbReference type="EMBL" id="CP034791">
    <property type="protein sequence ID" value="AZT89950.1"/>
    <property type="molecule type" value="Genomic_DNA"/>
</dbReference>
<evidence type="ECO:0000256" key="8">
    <source>
        <dbReference type="HAMAP-Rule" id="MF_02078"/>
    </source>
</evidence>
<evidence type="ECO:0000256" key="7">
    <source>
        <dbReference type="ARBA" id="ARBA00023136"/>
    </source>
</evidence>
<comment type="function">
    <text evidence="8 9">Involved in peptidoglycan biosynthesis. Transports lipid-linked peptidoglycan precursors from the inner to the outer leaflet of the cytoplasmic membrane.</text>
</comment>
<evidence type="ECO:0000313" key="10">
    <source>
        <dbReference type="EMBL" id="AZT89950.1"/>
    </source>
</evidence>
<dbReference type="GO" id="GO:0015648">
    <property type="term" value="F:lipid-linked peptidoglycan transporter activity"/>
    <property type="evidence" value="ECO:0007669"/>
    <property type="project" value="UniProtKB-UniRule"/>
</dbReference>
<dbReference type="HAMAP" id="MF_02078">
    <property type="entry name" value="MurJ_MviN"/>
    <property type="match status" value="1"/>
</dbReference>
<feature type="transmembrane region" description="Helical" evidence="8">
    <location>
        <begin position="308"/>
        <end position="330"/>
    </location>
</feature>
<evidence type="ECO:0000313" key="11">
    <source>
        <dbReference type="Proteomes" id="UP000282930"/>
    </source>
</evidence>
<dbReference type="UniPathway" id="UPA00219"/>
<feature type="transmembrane region" description="Helical" evidence="8">
    <location>
        <begin position="6"/>
        <end position="26"/>
    </location>
</feature>
<feature type="transmembrane region" description="Helical" evidence="8">
    <location>
        <begin position="157"/>
        <end position="181"/>
    </location>
</feature>
<dbReference type="KEGG" id="ccha:ELD05_04375"/>
<dbReference type="RefSeq" id="WP_127351515.1">
    <property type="nucleotide sequence ID" value="NZ_CP034791.1"/>
</dbReference>
<comment type="pathway">
    <text evidence="8">Cell wall biogenesis; peptidoglycan biosynthesis.</text>
</comment>
<evidence type="ECO:0000256" key="1">
    <source>
        <dbReference type="ARBA" id="ARBA00004651"/>
    </source>
</evidence>
<accession>A0A3T0D4G9</accession>
<feature type="transmembrane region" description="Helical" evidence="8">
    <location>
        <begin position="389"/>
        <end position="407"/>
    </location>
</feature>
<dbReference type="GO" id="GO:0009252">
    <property type="term" value="P:peptidoglycan biosynthetic process"/>
    <property type="evidence" value="ECO:0007669"/>
    <property type="project" value="UniProtKB-UniRule"/>
</dbReference>
<dbReference type="NCBIfam" id="TIGR01695">
    <property type="entry name" value="murJ_mviN"/>
    <property type="match status" value="1"/>
</dbReference>
<sequence>MQFKKATKIALQLFAVTVFTKLIGFIREVAFGARFGTSIKADAFPLALQLPNILFASVFAAFSTSFIPFYTEIREKKGEDEGVRFTNSVINTLLLASSIVAILGFIFSKQLILLQVNASKSEQIFYASRLLKITIFMILFTSSANILQGFLQANGNFIKPVLSSIPFNFAIFVAIFLSYFGYFKKIDIYIVAVGFVFGYFLSLVYQLYNAKKYGFKFYPVVGLKDRNIINMIKFSFPVFISSSMAQIYTFIDRYLLTGTSSGAVAAVAYAGKLNDMVVGVFSSSISVLAFSTLSNLQAKGDKENFRKFFVSSVNSIILLMMPFAVGGMILSKEITRLIYQRGNFTVYSTMLTASPLMFYSLGFVGLGLRDILNRTLYVLKDSKTAVKNGVIAIVCNIILDIIFIHKFKHTGAAMAFASANYIATVLLFISLRKKLGSIGWKRIASVLVKSLIASLIMGIFVYLFKQRFINLNMHFAPFSLYTLIAIVLGMAIYAGLIYLFKVEEANWLVKMVKERLGI</sequence>
<feature type="transmembrane region" description="Helical" evidence="8">
    <location>
        <begin position="188"/>
        <end position="208"/>
    </location>
</feature>
<feature type="transmembrane region" description="Helical" evidence="8">
    <location>
        <begin position="228"/>
        <end position="247"/>
    </location>
</feature>
<evidence type="ECO:0000256" key="3">
    <source>
        <dbReference type="ARBA" id="ARBA00022692"/>
    </source>
</evidence>
<reference evidence="10 11" key="1">
    <citation type="submission" date="2018-12" db="EMBL/GenBank/DDBJ databases">
        <title>Genome sequence from the cellulolytic species, Caldicellulosiruptor changbaiensis.</title>
        <authorList>
            <person name="Blumer-Schuette S.E."/>
            <person name="Mendoza C."/>
        </authorList>
    </citation>
    <scope>NUCLEOTIDE SEQUENCE [LARGE SCALE GENOMIC DNA]</scope>
    <source>
        <strain evidence="10 11">CBS-Z</strain>
    </source>
</reference>
<keyword evidence="3 8" id="KW-0812">Transmembrane</keyword>
<evidence type="ECO:0000256" key="6">
    <source>
        <dbReference type="ARBA" id="ARBA00022989"/>
    </source>
</evidence>
<dbReference type="Pfam" id="PF03023">
    <property type="entry name" value="MurJ"/>
    <property type="match status" value="1"/>
</dbReference>
<feature type="transmembrane region" description="Helical" evidence="8">
    <location>
        <begin position="350"/>
        <end position="368"/>
    </location>
</feature>
<keyword evidence="5 8" id="KW-0573">Peptidoglycan synthesis</keyword>
<feature type="transmembrane region" description="Helical" evidence="8">
    <location>
        <begin position="129"/>
        <end position="151"/>
    </location>
</feature>
<keyword evidence="8 9" id="KW-0813">Transport</keyword>